<reference evidence="3 4" key="1">
    <citation type="journal article" date="2019" name="ACS Chem. Biol.">
        <title>Identification and Mobilization of a Cryptic Antibiotic Biosynthesis Gene Locus from a Human-Pathogenic Nocardia Isolate.</title>
        <authorList>
            <person name="Herisse M."/>
            <person name="Ishida K."/>
            <person name="Porter J.L."/>
            <person name="Howden B."/>
            <person name="Hertweck C."/>
            <person name="Stinear T.P."/>
            <person name="Pidot S.J."/>
        </authorList>
    </citation>
    <scope>NUCLEOTIDE SEQUENCE [LARGE SCALE GENOMIC DNA]</scope>
    <source>
        <strain evidence="3 4">AUSMDU00012717</strain>
    </source>
</reference>
<name>A0A6G9YDA0_9NOCA</name>
<feature type="domain" description="NTF2-like N-terminal transpeptidase" evidence="2">
    <location>
        <begin position="43"/>
        <end position="145"/>
    </location>
</feature>
<evidence type="ECO:0000313" key="3">
    <source>
        <dbReference type="EMBL" id="QIS11047.1"/>
    </source>
</evidence>
<dbReference type="GO" id="GO:0005886">
    <property type="term" value="C:plasma membrane"/>
    <property type="evidence" value="ECO:0007669"/>
    <property type="project" value="TreeGrafter"/>
</dbReference>
<dbReference type="EMBL" id="CP046172">
    <property type="protein sequence ID" value="QIS11047.1"/>
    <property type="molecule type" value="Genomic_DNA"/>
</dbReference>
<protein>
    <submittedName>
        <fullName evidence="3">Penicillin-binding protein</fullName>
    </submittedName>
</protein>
<dbReference type="AlphaFoldDB" id="A0A6G9YDA0"/>
<dbReference type="Gene3D" id="3.40.710.10">
    <property type="entry name" value="DD-peptidase/beta-lactamase superfamily"/>
    <property type="match status" value="1"/>
</dbReference>
<dbReference type="InterPro" id="IPR001460">
    <property type="entry name" value="PCN-bd_Tpept"/>
</dbReference>
<evidence type="ECO:0000313" key="4">
    <source>
        <dbReference type="Proteomes" id="UP000503540"/>
    </source>
</evidence>
<accession>A0A6G9YDA0</accession>
<dbReference type="Proteomes" id="UP000503540">
    <property type="component" value="Chromosome"/>
</dbReference>
<proteinExistence type="predicted"/>
<dbReference type="KEGG" id="nah:F5544_15830"/>
<dbReference type="PANTHER" id="PTHR30627:SF24">
    <property type="entry name" value="PENICILLIN-BINDING PROTEIN 4B"/>
    <property type="match status" value="1"/>
</dbReference>
<evidence type="ECO:0000259" key="2">
    <source>
        <dbReference type="Pfam" id="PF05223"/>
    </source>
</evidence>
<keyword evidence="4" id="KW-1185">Reference proteome</keyword>
<dbReference type="PANTHER" id="PTHR30627">
    <property type="entry name" value="PEPTIDOGLYCAN D,D-TRANSPEPTIDASE"/>
    <property type="match status" value="1"/>
</dbReference>
<dbReference type="InterPro" id="IPR007887">
    <property type="entry name" value="MecA_N"/>
</dbReference>
<dbReference type="Pfam" id="PF05223">
    <property type="entry name" value="MecA_N"/>
    <property type="match status" value="1"/>
</dbReference>
<dbReference type="GO" id="GO:0046677">
    <property type="term" value="P:response to antibiotic"/>
    <property type="evidence" value="ECO:0007669"/>
    <property type="project" value="InterPro"/>
</dbReference>
<dbReference type="Pfam" id="PF00905">
    <property type="entry name" value="Transpeptidase"/>
    <property type="match status" value="1"/>
</dbReference>
<dbReference type="InterPro" id="IPR012338">
    <property type="entry name" value="Beta-lactam/transpept-like"/>
</dbReference>
<sequence>MIAGAGRPVGMVERVRNRIRIVTVFAAAALVLPGCSSSGPDQPKTVAQQFADALTRDDVAGAAALTDDPKTAAGVLGPLYDGLGKDVKFEVREIGKDGAFTLSAAWKLGQDGKQQWTYTTSGAAADKNGWKVRWNPVTVAPGLDQGPLSYGPAYPAKPARVLDSAGGELLSQQVVTLVNVAPGTDTAAVAALLAPISSDVTAASVQSDIAGAQGKPATVITLRESDIGPIRDRLAAIQGVTLAPQTRLLPDKSVASQTLSGLSDLWQQEMNAAAGWAVRAKTADGSTVRIAGADAQPTPDITTTLDSGLQRAAKAALASIDQPAAIVALQPSTGNVLAMAQNAAADDKGPIALTGLYPPGSTFKTITVSAALQAGIVTPNSTVGCPGKANIEGRTIPNDNNFDLGQVPLHTAFARSCNTTMGKLAVQLPPDGLTKAAAQLGLGIDYVTPGLTTVTGKVPTADTAAQRVEAGIGQGQVTATPFGMALVAASIARGSVPTPTVVAGQPGKPDRAPAPLPANIPEQIKPMMRETVTDGTATALRDIPGILGKTGTAEYIDDKHAHGWFVGIDGDLAFAVFISDAGSSTPAVAAAGRMLRAPR</sequence>
<gene>
    <name evidence="3" type="ORF">F5544_15830</name>
</gene>
<dbReference type="GO" id="GO:0008658">
    <property type="term" value="F:penicillin binding"/>
    <property type="evidence" value="ECO:0007669"/>
    <property type="project" value="InterPro"/>
</dbReference>
<organism evidence="3 4">
    <name type="scientific">Nocardia arthritidis</name>
    <dbReference type="NCBI Taxonomy" id="228602"/>
    <lineage>
        <taxon>Bacteria</taxon>
        <taxon>Bacillati</taxon>
        <taxon>Actinomycetota</taxon>
        <taxon>Actinomycetes</taxon>
        <taxon>Mycobacteriales</taxon>
        <taxon>Nocardiaceae</taxon>
        <taxon>Nocardia</taxon>
    </lineage>
</organism>
<evidence type="ECO:0000259" key="1">
    <source>
        <dbReference type="Pfam" id="PF00905"/>
    </source>
</evidence>
<dbReference type="SUPFAM" id="SSF56601">
    <property type="entry name" value="beta-lactamase/transpeptidase-like"/>
    <property type="match status" value="1"/>
</dbReference>
<dbReference type="GO" id="GO:0071972">
    <property type="term" value="F:peptidoglycan L,D-transpeptidase activity"/>
    <property type="evidence" value="ECO:0007669"/>
    <property type="project" value="TreeGrafter"/>
</dbReference>
<dbReference type="InterPro" id="IPR050515">
    <property type="entry name" value="Beta-lactam/transpept"/>
</dbReference>
<dbReference type="GO" id="GO:0071555">
    <property type="term" value="P:cell wall organization"/>
    <property type="evidence" value="ECO:0007669"/>
    <property type="project" value="TreeGrafter"/>
</dbReference>
<feature type="domain" description="Penicillin-binding protein transpeptidase" evidence="1">
    <location>
        <begin position="325"/>
        <end position="582"/>
    </location>
</feature>